<dbReference type="InterPro" id="IPR018531">
    <property type="entry name" value="DUF1993"/>
</dbReference>
<sequence>MQYAAFASQTFDNMLGTLDHLLAKAIEADMSDTALHARLADDMFPLELQFRVAINQALLALQQVGIKDVPLEEESYASLAEVRDRVAAVRARVAESNLADWSPATGEVDLTLPNGVRFVMSAEEDIRDWILPNFYFHMTLAYALLRREGLEIGKMDFLPHMERHMVRAT</sequence>
<dbReference type="Pfam" id="PF09351">
    <property type="entry name" value="DUF1993"/>
    <property type="match status" value="1"/>
</dbReference>
<dbReference type="PANTHER" id="PTHR36922">
    <property type="entry name" value="BLL2446 PROTEIN"/>
    <property type="match status" value="1"/>
</dbReference>
<dbReference type="RefSeq" id="WP_221555590.1">
    <property type="nucleotide sequence ID" value="NZ_JAIGNO010000002.1"/>
</dbReference>
<comment type="caution">
    <text evidence="1">The sequence shown here is derived from an EMBL/GenBank/DDBJ whole genome shotgun (WGS) entry which is preliminary data.</text>
</comment>
<dbReference type="EMBL" id="JAIGNO010000002">
    <property type="protein sequence ID" value="MBX7481595.1"/>
    <property type="molecule type" value="Genomic_DNA"/>
</dbReference>
<evidence type="ECO:0000313" key="2">
    <source>
        <dbReference type="Proteomes" id="UP000755104"/>
    </source>
</evidence>
<keyword evidence="2" id="KW-1185">Reference proteome</keyword>
<dbReference type="InterPro" id="IPR034660">
    <property type="entry name" value="DinB/YfiT-like"/>
</dbReference>
<accession>A0ABS7J2P5</accession>
<dbReference type="SUPFAM" id="SSF109854">
    <property type="entry name" value="DinB/YfiT-like putative metalloenzymes"/>
    <property type="match status" value="1"/>
</dbReference>
<dbReference type="Gene3D" id="1.20.120.450">
    <property type="entry name" value="dinb family like domain"/>
    <property type="match status" value="1"/>
</dbReference>
<dbReference type="PANTHER" id="PTHR36922:SF1">
    <property type="entry name" value="DUF1993 DOMAIN-CONTAINING PROTEIN"/>
    <property type="match status" value="1"/>
</dbReference>
<organism evidence="1 2">
    <name type="scientific">Qipengyuania qiaonensis</name>
    <dbReference type="NCBI Taxonomy" id="2867240"/>
    <lineage>
        <taxon>Bacteria</taxon>
        <taxon>Pseudomonadati</taxon>
        <taxon>Pseudomonadota</taxon>
        <taxon>Alphaproteobacteria</taxon>
        <taxon>Sphingomonadales</taxon>
        <taxon>Erythrobacteraceae</taxon>
        <taxon>Qipengyuania</taxon>
    </lineage>
</organism>
<evidence type="ECO:0000313" key="1">
    <source>
        <dbReference type="EMBL" id="MBX7481595.1"/>
    </source>
</evidence>
<proteinExistence type="predicted"/>
<name>A0ABS7J2P5_9SPHN</name>
<protein>
    <submittedName>
        <fullName evidence="1">DUF1993 domain-containing protein</fullName>
    </submittedName>
</protein>
<reference evidence="1 2" key="1">
    <citation type="submission" date="2021-08" db="EMBL/GenBank/DDBJ databases">
        <title>Comparative Genomics Analysis of the Genus Qipengyuania Reveals Extensive Genetic Diversity and Metabolic Versatility, Including the Description of Fifteen Novel Species.</title>
        <authorList>
            <person name="Liu Y."/>
        </authorList>
    </citation>
    <scope>NUCLEOTIDE SEQUENCE [LARGE SCALE GENOMIC DNA]</scope>
    <source>
        <strain evidence="1 2">6D47A</strain>
    </source>
</reference>
<gene>
    <name evidence="1" type="ORF">K3174_03575</name>
</gene>
<dbReference type="Proteomes" id="UP000755104">
    <property type="component" value="Unassembled WGS sequence"/>
</dbReference>